<evidence type="ECO:0000259" key="1">
    <source>
        <dbReference type="Pfam" id="PF13274"/>
    </source>
</evidence>
<proteinExistence type="predicted"/>
<organism evidence="2 3">
    <name type="scientific">Sphaerospermopsis torques-reginae ITEP-024</name>
    <dbReference type="NCBI Taxonomy" id="984208"/>
    <lineage>
        <taxon>Bacteria</taxon>
        <taxon>Bacillati</taxon>
        <taxon>Cyanobacteriota</taxon>
        <taxon>Cyanophyceae</taxon>
        <taxon>Nostocales</taxon>
        <taxon>Aphanizomenonaceae</taxon>
        <taxon>Sphaerospermopsis</taxon>
        <taxon>Sphaerospermopsis torques-reginae</taxon>
    </lineage>
</organism>
<name>A0ABX8X4R5_9CYAN</name>
<dbReference type="EMBL" id="CP080598">
    <property type="protein sequence ID" value="QYX33699.1"/>
    <property type="molecule type" value="Genomic_DNA"/>
</dbReference>
<reference evidence="2 3" key="1">
    <citation type="journal article" date="2022" name="J. Am. Chem. Soc.">
        <title>Biosynthesis of Guanitoxin Enables Global Environmental Detection in Freshwater Cyanobacteria.</title>
        <authorList>
            <person name="Lima S.T."/>
            <person name="Fallon T.R."/>
            <person name="Cordoza J.L."/>
            <person name="Chekan J.R."/>
            <person name="Delbaje E."/>
            <person name="Hopiavuori A.R."/>
            <person name="Alvarenga D.O."/>
            <person name="Wood S.M."/>
            <person name="Luhavaya H."/>
            <person name="Baumgartner J.T."/>
            <person name="Dorr F.A."/>
            <person name="Etchegaray A."/>
            <person name="Pinto E."/>
            <person name="McKinnie S.M.K."/>
            <person name="Fiore M.F."/>
            <person name="Moore B.S."/>
        </authorList>
    </citation>
    <scope>NUCLEOTIDE SEQUENCE [LARGE SCALE GENOMIC DNA]</scope>
    <source>
        <strain evidence="2 3">ITEP-024</strain>
    </source>
</reference>
<feature type="domain" description="Antitoxin SocA-like Panacea" evidence="1">
    <location>
        <begin position="28"/>
        <end position="121"/>
    </location>
</feature>
<dbReference type="Proteomes" id="UP000826540">
    <property type="component" value="Chromosome"/>
</dbReference>
<dbReference type="Pfam" id="PF13274">
    <property type="entry name" value="SocA_Panacea"/>
    <property type="match status" value="1"/>
</dbReference>
<evidence type="ECO:0000313" key="2">
    <source>
        <dbReference type="EMBL" id="QYX33699.1"/>
    </source>
</evidence>
<keyword evidence="3" id="KW-1185">Reference proteome</keyword>
<dbReference type="RefSeq" id="WP_220611421.1">
    <property type="nucleotide sequence ID" value="NZ_CP080598.1"/>
</dbReference>
<accession>A0ABX8X4R5</accession>
<evidence type="ECO:0000313" key="3">
    <source>
        <dbReference type="Proteomes" id="UP000826540"/>
    </source>
</evidence>
<protein>
    <submittedName>
        <fullName evidence="2">DUF4065 domain-containing protein</fullName>
    </submittedName>
</protein>
<dbReference type="InterPro" id="IPR025272">
    <property type="entry name" value="SocA_Panacea"/>
</dbReference>
<gene>
    <name evidence="2" type="ORF">K2F26_10580</name>
</gene>
<sequence length="147" mass="17014">MLSCHDVAKYFLSQADEDAGDLISNLKLQKLLYYAQGFHLALYNEPLFPESVEAWIHGPVVPEVYHEYKNFGSSAIPIPEDIDFSIYDKETVDLLDEVYSVYGQFSAWKLRNMTHNEEPWKDTDVSGVISHESLKKYFKTQLLDEDE</sequence>